<comment type="catalytic activity">
    <reaction evidence="6">
        <text>an NDP-alpha-D-glucose + D-fructose = a ribonucleoside 5'-diphosphate + sucrose + H(+)</text>
        <dbReference type="Rhea" id="RHEA:16241"/>
        <dbReference type="ChEBI" id="CHEBI:15378"/>
        <dbReference type="ChEBI" id="CHEBI:17992"/>
        <dbReference type="ChEBI" id="CHEBI:37721"/>
        <dbReference type="ChEBI" id="CHEBI:57930"/>
        <dbReference type="ChEBI" id="CHEBI:76533"/>
        <dbReference type="EC" id="2.4.1.13"/>
    </reaction>
</comment>
<dbReference type="InterPro" id="IPR000368">
    <property type="entry name" value="Sucrose_synth_GT-B1"/>
</dbReference>
<dbReference type="Proteomes" id="UP001209755">
    <property type="component" value="Unassembled WGS sequence"/>
</dbReference>
<dbReference type="EC" id="2.4.1.13" evidence="2 7"/>
<gene>
    <name evidence="12" type="ORF">M2319_000680</name>
</gene>
<keyword evidence="5 12" id="KW-0808">Transferase</keyword>
<evidence type="ECO:0000313" key="13">
    <source>
        <dbReference type="Proteomes" id="UP001209755"/>
    </source>
</evidence>
<accession>A0ABT3H7R6</accession>
<protein>
    <recommendedName>
        <fullName evidence="3 7">Sucrose synthase</fullName>
        <ecNumber evidence="2 7">2.4.1.13</ecNumber>
    </recommendedName>
</protein>
<dbReference type="Gene3D" id="1.20.120.1230">
    <property type="match status" value="1"/>
</dbReference>
<dbReference type="InterPro" id="IPR056735">
    <property type="entry name" value="SUS_N"/>
</dbReference>
<proteinExistence type="inferred from homology"/>
<evidence type="ECO:0000259" key="10">
    <source>
        <dbReference type="Pfam" id="PF24861"/>
    </source>
</evidence>
<keyword evidence="13" id="KW-1185">Reference proteome</keyword>
<dbReference type="Pfam" id="PF24861">
    <property type="entry name" value="SUS_N"/>
    <property type="match status" value="1"/>
</dbReference>
<reference evidence="13" key="1">
    <citation type="submission" date="2023-07" db="EMBL/GenBank/DDBJ databases">
        <title>Genome sequencing of Purple Non-Sulfur Bacteria from various extreme environments.</title>
        <authorList>
            <person name="Mayer M."/>
        </authorList>
    </citation>
    <scope>NUCLEOTIDE SEQUENCE [LARGE SCALE GENOMIC DNA]</scope>
    <source>
        <strain evidence="13">DSM 17935</strain>
    </source>
</reference>
<dbReference type="RefSeq" id="WP_264600033.1">
    <property type="nucleotide sequence ID" value="NZ_JAOQNS010000002.1"/>
</dbReference>
<sequence>MSIQNGVVEDLKAFVDEHRPATHMVLHHINSLDRRFMLRSDLLDALRSMPDEETQDGTSIQDTLLVKTLEKAQEAARDGDWFYLSLRMRIARWAYVRIHLNTLDVEEVSADTYLQCMEKLALGTGPREDEWTLEIDFEPFTREFFKMRESRSIGSGVEFLNRRLSSLLFDGHGDGDRKLLEFLRVHRYLGQQLMINDRISDVTGLRDALRRALEILSREEPETEWADLAVKLHPLGFEVGWGRNGELIAEMMQNLLDILEAPSPRMLEEFLSSVPMIFSVVILSPHGWFGQANVLGRPDTGGQIVYILDQVRALEREMRDRLARQGLDIEPRIVVVTRLIPEADGTSSDQRLEPIVGTHSATILRVPFHNADGTVHPHWISRFEIWPYLERFSYDVEREVLAELNSRPDLIIGNYSDGNLVATLLSQRLKVTQCNIAHALEKTKYLYSDLFWHENDDHYHFSCQFTADLIAMNAADFIITSSFQEIAGTPDSVGQYESHGAFTMPGLYRVVHGVDVFDPKFNIVSPGADSNVYFPPSDTERRLPHLDSEIEELVFTRDPGGDIRGKFANPDKPLLFSMARMDRIKNITGLARWFGECEKLREECNLVLVSGHVDPSKSGDQEESEQINEMHQLMDELGLDGQLRWLGMHLEKQFSGELYRFVADRKGAFVQPALFEAFGLTVIEAMSTGLPVFATCFGGPLEIIVDGKSGFHINPNHGDEAAEKMAAFFAACKEDPSRWTTISDQALRRVEERYTWTRYAERLMTLSRIYGFWRYVTDLERVETRRYLEMLYGLQLRPLVEKMAS</sequence>
<comment type="similarity">
    <text evidence="1">Belongs to the glycosyltransferase 1 family.</text>
</comment>
<organism evidence="12 13">
    <name type="scientific">Rhodobium gokarnense</name>
    <dbReference type="NCBI Taxonomy" id="364296"/>
    <lineage>
        <taxon>Bacteria</taxon>
        <taxon>Pseudomonadati</taxon>
        <taxon>Pseudomonadota</taxon>
        <taxon>Alphaproteobacteria</taxon>
        <taxon>Hyphomicrobiales</taxon>
        <taxon>Rhodobiaceae</taxon>
        <taxon>Rhodobium</taxon>
    </lineage>
</organism>
<evidence type="ECO:0000259" key="8">
    <source>
        <dbReference type="Pfam" id="PF00534"/>
    </source>
</evidence>
<evidence type="ECO:0000256" key="7">
    <source>
        <dbReference type="NCBIfam" id="TIGR02470"/>
    </source>
</evidence>
<evidence type="ECO:0000256" key="1">
    <source>
        <dbReference type="ARBA" id="ARBA00006530"/>
    </source>
</evidence>
<dbReference type="Gene3D" id="3.40.50.2000">
    <property type="entry name" value="Glycogen Phosphorylase B"/>
    <property type="match status" value="2"/>
</dbReference>
<dbReference type="SUPFAM" id="SSF53756">
    <property type="entry name" value="UDP-Glycosyltransferase/glycogen phosphorylase"/>
    <property type="match status" value="1"/>
</dbReference>
<dbReference type="PANTHER" id="PTHR45839">
    <property type="match status" value="1"/>
</dbReference>
<comment type="caution">
    <text evidence="12">The sequence shown here is derived from an EMBL/GenBank/DDBJ whole genome shotgun (WGS) entry which is preliminary data.</text>
</comment>
<feature type="domain" description="Sucrose synthase first GT-B" evidence="9">
    <location>
        <begin position="266"/>
        <end position="555"/>
    </location>
</feature>
<dbReference type="Pfam" id="PF00862">
    <property type="entry name" value="GT-B_Sucrose_synth"/>
    <property type="match status" value="1"/>
</dbReference>
<dbReference type="NCBIfam" id="TIGR02470">
    <property type="entry name" value="sucr_synth"/>
    <property type="match status" value="1"/>
</dbReference>
<dbReference type="Pfam" id="PF24862">
    <property type="entry name" value="SUS_EPBD"/>
    <property type="match status" value="1"/>
</dbReference>
<feature type="domain" description="Glycosyl transferase family 1" evidence="8">
    <location>
        <begin position="568"/>
        <end position="729"/>
    </location>
</feature>
<evidence type="ECO:0000259" key="9">
    <source>
        <dbReference type="Pfam" id="PF00862"/>
    </source>
</evidence>
<dbReference type="Gene3D" id="3.10.450.330">
    <property type="match status" value="1"/>
</dbReference>
<feature type="domain" description="Sucrose synthase N-terminal" evidence="10">
    <location>
        <begin position="6"/>
        <end position="118"/>
    </location>
</feature>
<evidence type="ECO:0000256" key="6">
    <source>
        <dbReference type="ARBA" id="ARBA00049030"/>
    </source>
</evidence>
<dbReference type="InterPro" id="IPR001296">
    <property type="entry name" value="Glyco_trans_1"/>
</dbReference>
<dbReference type="GO" id="GO:0016157">
    <property type="term" value="F:sucrose synthase activity"/>
    <property type="evidence" value="ECO:0007669"/>
    <property type="project" value="UniProtKB-EC"/>
</dbReference>
<dbReference type="InterPro" id="IPR056736">
    <property type="entry name" value="SUS_EPBD"/>
</dbReference>
<evidence type="ECO:0000256" key="5">
    <source>
        <dbReference type="ARBA" id="ARBA00022679"/>
    </source>
</evidence>
<name>A0ABT3H7R6_9HYPH</name>
<feature type="domain" description="Sucrose synthase EPBD" evidence="11">
    <location>
        <begin position="156"/>
        <end position="243"/>
    </location>
</feature>
<evidence type="ECO:0000313" key="12">
    <source>
        <dbReference type="EMBL" id="MCW2306361.1"/>
    </source>
</evidence>
<dbReference type="Pfam" id="PF00534">
    <property type="entry name" value="Glycos_transf_1"/>
    <property type="match status" value="1"/>
</dbReference>
<evidence type="ECO:0000256" key="3">
    <source>
        <dbReference type="ARBA" id="ARBA00020955"/>
    </source>
</evidence>
<dbReference type="EMBL" id="JAOQNS010000002">
    <property type="protein sequence ID" value="MCW2306361.1"/>
    <property type="molecule type" value="Genomic_DNA"/>
</dbReference>
<dbReference type="PANTHER" id="PTHR45839:SF7">
    <property type="entry name" value="SUCROSE SYNTHASE 1"/>
    <property type="match status" value="1"/>
</dbReference>
<dbReference type="InterPro" id="IPR012820">
    <property type="entry name" value="Sucrose_synthase_pln/cyn"/>
</dbReference>
<evidence type="ECO:0000256" key="2">
    <source>
        <dbReference type="ARBA" id="ARBA00012540"/>
    </source>
</evidence>
<evidence type="ECO:0000259" key="11">
    <source>
        <dbReference type="Pfam" id="PF24862"/>
    </source>
</evidence>
<keyword evidence="4 12" id="KW-0328">Glycosyltransferase</keyword>
<evidence type="ECO:0000256" key="4">
    <source>
        <dbReference type="ARBA" id="ARBA00022676"/>
    </source>
</evidence>